<evidence type="ECO:0000313" key="3">
    <source>
        <dbReference type="EMBL" id="KAK6777597.1"/>
    </source>
</evidence>
<gene>
    <name evidence="3" type="ORF">RDI58_024315</name>
</gene>
<dbReference type="EMBL" id="JBANQN010000010">
    <property type="protein sequence ID" value="KAK6777597.1"/>
    <property type="molecule type" value="Genomic_DNA"/>
</dbReference>
<sequence>MTNPIGPGHIMYSNDSPDTSKDRTTIQHDENIAHLTQEIEDLRSELTRVRDLTNLSITFQSPLPEPRSTAPNPSLFSIT</sequence>
<reference evidence="3 4" key="1">
    <citation type="submission" date="2024-02" db="EMBL/GenBank/DDBJ databases">
        <title>de novo genome assembly of Solanum bulbocastanum strain 11H21.</title>
        <authorList>
            <person name="Hosaka A.J."/>
        </authorList>
    </citation>
    <scope>NUCLEOTIDE SEQUENCE [LARGE SCALE GENOMIC DNA]</scope>
    <source>
        <tissue evidence="3">Young leaves</tissue>
    </source>
</reference>
<name>A0AAN8Y3C4_SOLBU</name>
<dbReference type="Proteomes" id="UP001371456">
    <property type="component" value="Unassembled WGS sequence"/>
</dbReference>
<evidence type="ECO:0000256" key="1">
    <source>
        <dbReference type="SAM" id="Coils"/>
    </source>
</evidence>
<feature type="compositionally biased region" description="Polar residues" evidence="2">
    <location>
        <begin position="69"/>
        <end position="79"/>
    </location>
</feature>
<evidence type="ECO:0000313" key="4">
    <source>
        <dbReference type="Proteomes" id="UP001371456"/>
    </source>
</evidence>
<accession>A0AAN8Y3C4</accession>
<evidence type="ECO:0000256" key="2">
    <source>
        <dbReference type="SAM" id="MobiDB-lite"/>
    </source>
</evidence>
<proteinExistence type="predicted"/>
<keyword evidence="1" id="KW-0175">Coiled coil</keyword>
<feature type="region of interest" description="Disordered" evidence="2">
    <location>
        <begin position="1"/>
        <end position="23"/>
    </location>
</feature>
<protein>
    <submittedName>
        <fullName evidence="3">Uncharacterized protein</fullName>
    </submittedName>
</protein>
<comment type="caution">
    <text evidence="3">The sequence shown here is derived from an EMBL/GenBank/DDBJ whole genome shotgun (WGS) entry which is preliminary data.</text>
</comment>
<feature type="coiled-coil region" evidence="1">
    <location>
        <begin position="25"/>
        <end position="52"/>
    </location>
</feature>
<dbReference type="AlphaFoldDB" id="A0AAN8Y3C4"/>
<organism evidence="3 4">
    <name type="scientific">Solanum bulbocastanum</name>
    <name type="common">Wild potato</name>
    <dbReference type="NCBI Taxonomy" id="147425"/>
    <lineage>
        <taxon>Eukaryota</taxon>
        <taxon>Viridiplantae</taxon>
        <taxon>Streptophyta</taxon>
        <taxon>Embryophyta</taxon>
        <taxon>Tracheophyta</taxon>
        <taxon>Spermatophyta</taxon>
        <taxon>Magnoliopsida</taxon>
        <taxon>eudicotyledons</taxon>
        <taxon>Gunneridae</taxon>
        <taxon>Pentapetalae</taxon>
        <taxon>asterids</taxon>
        <taxon>lamiids</taxon>
        <taxon>Solanales</taxon>
        <taxon>Solanaceae</taxon>
        <taxon>Solanoideae</taxon>
        <taxon>Solaneae</taxon>
        <taxon>Solanum</taxon>
    </lineage>
</organism>
<feature type="region of interest" description="Disordered" evidence="2">
    <location>
        <begin position="59"/>
        <end position="79"/>
    </location>
</feature>
<keyword evidence="4" id="KW-1185">Reference proteome</keyword>